<dbReference type="Proteomes" id="UP000837857">
    <property type="component" value="Chromosome 1"/>
</dbReference>
<proteinExistence type="predicted"/>
<name>A0ABN8HP12_9NEOP</name>
<feature type="non-terminal residue" evidence="1">
    <location>
        <position position="1"/>
    </location>
</feature>
<reference evidence="1" key="1">
    <citation type="submission" date="2022-03" db="EMBL/GenBank/DDBJ databases">
        <authorList>
            <person name="Martin H S."/>
        </authorList>
    </citation>
    <scope>NUCLEOTIDE SEQUENCE</scope>
</reference>
<sequence>MRRLRKPTMDGTPPQRAGAIAISSSVRPFMFRAENGRAFGHPRARDVLQLSQLLSQLVRLQKGRLDVCS</sequence>
<evidence type="ECO:0000313" key="1">
    <source>
        <dbReference type="EMBL" id="CAH2034269.1"/>
    </source>
</evidence>
<gene>
    <name evidence="1" type="ORF">IPOD504_LOCUS54</name>
</gene>
<dbReference type="EMBL" id="OW152813">
    <property type="protein sequence ID" value="CAH2034269.1"/>
    <property type="molecule type" value="Genomic_DNA"/>
</dbReference>
<accession>A0ABN8HP12</accession>
<protein>
    <submittedName>
        <fullName evidence="1">Uncharacterized protein</fullName>
    </submittedName>
</protein>
<keyword evidence="2" id="KW-1185">Reference proteome</keyword>
<organism evidence="1 2">
    <name type="scientific">Iphiclides podalirius</name>
    <name type="common">scarce swallowtail</name>
    <dbReference type="NCBI Taxonomy" id="110791"/>
    <lineage>
        <taxon>Eukaryota</taxon>
        <taxon>Metazoa</taxon>
        <taxon>Ecdysozoa</taxon>
        <taxon>Arthropoda</taxon>
        <taxon>Hexapoda</taxon>
        <taxon>Insecta</taxon>
        <taxon>Pterygota</taxon>
        <taxon>Neoptera</taxon>
        <taxon>Endopterygota</taxon>
        <taxon>Lepidoptera</taxon>
        <taxon>Glossata</taxon>
        <taxon>Ditrysia</taxon>
        <taxon>Papilionoidea</taxon>
        <taxon>Papilionidae</taxon>
        <taxon>Papilioninae</taxon>
        <taxon>Iphiclides</taxon>
    </lineage>
</organism>
<evidence type="ECO:0000313" key="2">
    <source>
        <dbReference type="Proteomes" id="UP000837857"/>
    </source>
</evidence>